<reference evidence="8 9" key="1">
    <citation type="journal article" date="2010" name="Cell">
        <title>The genome of Naegleria gruberi illuminates early eukaryotic versatility.</title>
        <authorList>
            <person name="Fritz-Laylin L.K."/>
            <person name="Prochnik S.E."/>
            <person name="Ginger M.L."/>
            <person name="Dacks J.B."/>
            <person name="Carpenter M.L."/>
            <person name="Field M.C."/>
            <person name="Kuo A."/>
            <person name="Paredez A."/>
            <person name="Chapman J."/>
            <person name="Pham J."/>
            <person name="Shu S."/>
            <person name="Neupane R."/>
            <person name="Cipriano M."/>
            <person name="Mancuso J."/>
            <person name="Tu H."/>
            <person name="Salamov A."/>
            <person name="Lindquist E."/>
            <person name="Shapiro H."/>
            <person name="Lucas S."/>
            <person name="Grigoriev I.V."/>
            <person name="Cande W.Z."/>
            <person name="Fulton C."/>
            <person name="Rokhsar D.S."/>
            <person name="Dawson S.C."/>
        </authorList>
    </citation>
    <scope>NUCLEOTIDE SEQUENCE [LARGE SCALE GENOMIC DNA]</scope>
    <source>
        <strain evidence="8 9">NEG-M</strain>
    </source>
</reference>
<dbReference type="EMBL" id="GG738891">
    <property type="protein sequence ID" value="EFC40602.1"/>
    <property type="molecule type" value="Genomic_DNA"/>
</dbReference>
<dbReference type="PANTHER" id="PTHR12883">
    <property type="entry name" value="ADIPOCYTE-SPECIFIC PROTEIN 4-RELATED"/>
    <property type="match status" value="1"/>
</dbReference>
<dbReference type="OrthoDB" id="10263058at2759"/>
<feature type="compositionally biased region" description="Basic and acidic residues" evidence="5">
    <location>
        <begin position="108"/>
        <end position="124"/>
    </location>
</feature>
<evidence type="ECO:0000256" key="7">
    <source>
        <dbReference type="SAM" id="SignalP"/>
    </source>
</evidence>
<dbReference type="VEuPathDB" id="AmoebaDB:NAEGRDRAFT_71582"/>
<feature type="compositionally biased region" description="Basic and acidic residues" evidence="5">
    <location>
        <begin position="404"/>
        <end position="421"/>
    </location>
</feature>
<evidence type="ECO:0000256" key="6">
    <source>
        <dbReference type="SAM" id="Phobius"/>
    </source>
</evidence>
<evidence type="ECO:0000313" key="8">
    <source>
        <dbReference type="EMBL" id="EFC40602.1"/>
    </source>
</evidence>
<feature type="region of interest" description="Disordered" evidence="5">
    <location>
        <begin position="46"/>
        <end position="92"/>
    </location>
</feature>
<proteinExistence type="predicted"/>
<feature type="signal peptide" evidence="7">
    <location>
        <begin position="1"/>
        <end position="28"/>
    </location>
</feature>
<keyword evidence="7" id="KW-0732">Signal</keyword>
<evidence type="ECO:0000256" key="4">
    <source>
        <dbReference type="ARBA" id="ARBA00023136"/>
    </source>
</evidence>
<dbReference type="Pfam" id="PF07946">
    <property type="entry name" value="CCDC47"/>
    <property type="match status" value="1"/>
</dbReference>
<dbReference type="AlphaFoldDB" id="D2VRG9"/>
<organism evidence="9">
    <name type="scientific">Naegleria gruberi</name>
    <name type="common">Amoeba</name>
    <dbReference type="NCBI Taxonomy" id="5762"/>
    <lineage>
        <taxon>Eukaryota</taxon>
        <taxon>Discoba</taxon>
        <taxon>Heterolobosea</taxon>
        <taxon>Tetramitia</taxon>
        <taxon>Eutetramitia</taxon>
        <taxon>Vahlkampfiidae</taxon>
        <taxon>Naegleria</taxon>
    </lineage>
</organism>
<keyword evidence="2 6" id="KW-0812">Transmembrane</keyword>
<dbReference type="OMA" id="FWNAIPT"/>
<dbReference type="GO" id="GO:0032469">
    <property type="term" value="P:endoplasmic reticulum calcium ion homeostasis"/>
    <property type="evidence" value="ECO:0007669"/>
    <property type="project" value="InterPro"/>
</dbReference>
<evidence type="ECO:0000256" key="3">
    <source>
        <dbReference type="ARBA" id="ARBA00022989"/>
    </source>
</evidence>
<dbReference type="GeneID" id="8854943"/>
<dbReference type="GO" id="GO:0005509">
    <property type="term" value="F:calcium ion binding"/>
    <property type="evidence" value="ECO:0007669"/>
    <property type="project" value="InterPro"/>
</dbReference>
<comment type="subcellular location">
    <subcellularLocation>
        <location evidence="1">Membrane</location>
        <topology evidence="1">Single-pass membrane protein</topology>
    </subcellularLocation>
</comment>
<feature type="chain" id="PRO_5003038653" evidence="7">
    <location>
        <begin position="29"/>
        <end position="432"/>
    </location>
</feature>
<keyword evidence="4 6" id="KW-0472">Membrane</keyword>
<dbReference type="PANTHER" id="PTHR12883:SF0">
    <property type="entry name" value="PAT COMPLEX SUBUNIT CCDC47"/>
    <property type="match status" value="1"/>
</dbReference>
<evidence type="ECO:0000256" key="2">
    <source>
        <dbReference type="ARBA" id="ARBA00022692"/>
    </source>
</evidence>
<dbReference type="GO" id="GO:0005783">
    <property type="term" value="C:endoplasmic reticulum"/>
    <property type="evidence" value="ECO:0007669"/>
    <property type="project" value="InterPro"/>
</dbReference>
<keyword evidence="9" id="KW-1185">Reference proteome</keyword>
<dbReference type="RefSeq" id="XP_002673346.1">
    <property type="nucleotide sequence ID" value="XM_002673300.1"/>
</dbReference>
<feature type="region of interest" description="Disordered" evidence="5">
    <location>
        <begin position="404"/>
        <end position="432"/>
    </location>
</feature>
<evidence type="ECO:0000256" key="1">
    <source>
        <dbReference type="ARBA" id="ARBA00004167"/>
    </source>
</evidence>
<dbReference type="KEGG" id="ngr:NAEGRDRAFT_71582"/>
<feature type="region of interest" description="Disordered" evidence="5">
    <location>
        <begin position="107"/>
        <end position="127"/>
    </location>
</feature>
<name>D2VRG9_NAEGR</name>
<feature type="compositionally biased region" description="Basic residues" evidence="5">
    <location>
        <begin position="422"/>
        <end position="432"/>
    </location>
</feature>
<feature type="compositionally biased region" description="Low complexity" evidence="5">
    <location>
        <begin position="65"/>
        <end position="74"/>
    </location>
</feature>
<evidence type="ECO:0000313" key="9">
    <source>
        <dbReference type="Proteomes" id="UP000006671"/>
    </source>
</evidence>
<keyword evidence="3 6" id="KW-1133">Transmembrane helix</keyword>
<dbReference type="Proteomes" id="UP000006671">
    <property type="component" value="Unassembled WGS sequence"/>
</dbReference>
<evidence type="ECO:0000256" key="5">
    <source>
        <dbReference type="SAM" id="MobiDB-lite"/>
    </source>
</evidence>
<dbReference type="GO" id="GO:0016020">
    <property type="term" value="C:membrane"/>
    <property type="evidence" value="ECO:0007669"/>
    <property type="project" value="UniProtKB-SubCell"/>
</dbReference>
<gene>
    <name evidence="8" type="ORF">NAEGRDRAFT_71582</name>
</gene>
<feature type="transmembrane region" description="Helical" evidence="6">
    <location>
        <begin position="141"/>
        <end position="160"/>
    </location>
</feature>
<feature type="compositionally biased region" description="Polar residues" evidence="5">
    <location>
        <begin position="75"/>
        <end position="84"/>
    </location>
</feature>
<dbReference type="InterPro" id="IPR012879">
    <property type="entry name" value="CCDC47"/>
</dbReference>
<sequence>MRKALIISLLIACLLSCVLLMSNNQVKAEENDDFWNAIPTTTVASNQLNDDTLSTSTSDDEEMVPSSTTTPSTTNNDNIKSTTNQKEEDEEFDFNEDDFTSIQSKLIQEQKEPSEEQSNEKQEETQQEPVRLFGLVKQEHYYYEMGFVAFILASGIIYVIGRSAGEKVFMEWAEKNLVNKIMNKHFTKVNFMRDSANQYIVYATGNEAIKHMTLKVTTPNKQDLLMGLLLKPIMGLLNGTSMLSQPEISLEMTLPRRFIVLFGMCEPKNYKNFLKQHEPLQLYTKHAQCDVNGKQFAVFTDTPTLITKLMSQSFVSYIESDLLVSDMLKPRIAGTNLVNCITLRTKIQFNKTLSEGDKHNSKNKAKHENWLDELINFISFDFNLTQQENDRNIKNRMEVKENIEKEEKKQKLKEESKENRLKKLKGGNKKTK</sequence>
<protein>
    <submittedName>
        <fullName evidence="8">Predicted protein</fullName>
    </submittedName>
</protein>
<accession>D2VRG9</accession>
<dbReference type="InParanoid" id="D2VRG9"/>